<feature type="transmembrane region" description="Helical" evidence="1">
    <location>
        <begin position="263"/>
        <end position="283"/>
    </location>
</feature>
<dbReference type="AlphaFoldDB" id="A0A1S7UEI2"/>
<keyword evidence="1" id="KW-0812">Transmembrane</keyword>
<sequence>MSRVREYWSTGPPSDCFKMLNVLQVLAGNVQTVDHLEPNYFYSIMQFLLIYAYGLTVLKTVHEFTVRPDSLVSIWCGLMTLAFSRCLINGYLLKRYNSLVKDVIHFICNNPANHVERIKFRSKVLILIRIMLVIVITNQIIMLVPSEQRDRWFSFPSFSFVIGHTFEVIMFFVYTATLSIIGGLKYWSCAATVTSVVMGLKVELIILVQQYEEILKNVQMKYEAGLGNGSAFWNDLAADIYKIFKKHQAITGKIQLIRPLLEAGFFVLYYCFLLTIGALLYVVMEGGISASSSIIALGGIGGLFECYWWTSMVDSMQETNELFGDCNFQLLANIGYDQQHRAEIKKLQKSLMIFWTTTSNPPPIKCMGMVSISILSVVNLANNSYSMLTFLIEMGSKRNVK</sequence>
<reference evidence="2" key="2">
    <citation type="journal article" date="2007" name="Science">
        <title>Genome sequence of Aedes aegypti, a major arbovirus vector.</title>
        <authorList>
            <person name="Nene V."/>
            <person name="Wortman J.R."/>
            <person name="Lawson D."/>
            <person name="Haas B."/>
            <person name="Kodira C."/>
            <person name="Tu Z.J."/>
            <person name="Loftus B."/>
            <person name="Xi Z."/>
            <person name="Megy K."/>
            <person name="Grabherr M."/>
            <person name="Ren Q."/>
            <person name="Zdobnov E.M."/>
            <person name="Lobo N.F."/>
            <person name="Campbell K.S."/>
            <person name="Brown S.E."/>
            <person name="Bonaldo M.F."/>
            <person name="Zhu J."/>
            <person name="Sinkins S.P."/>
            <person name="Hogenkamp D.G."/>
            <person name="Amedeo P."/>
            <person name="Arensburger P."/>
            <person name="Atkinson P.W."/>
            <person name="Bidwell S."/>
            <person name="Biedler J."/>
            <person name="Birney E."/>
            <person name="Bruggner R.V."/>
            <person name="Costas J."/>
            <person name="Coy M.R."/>
            <person name="Crabtree J."/>
            <person name="Crawford M."/>
            <person name="Debruyn B."/>
            <person name="Decaprio D."/>
            <person name="Eiglmeier K."/>
            <person name="Eisenstadt E."/>
            <person name="El-Dorry H."/>
            <person name="Gelbart W.M."/>
            <person name="Gomes S.L."/>
            <person name="Hammond M."/>
            <person name="Hannick L.I."/>
            <person name="Hogan J.R."/>
            <person name="Holmes M.H."/>
            <person name="Jaffe D."/>
            <person name="Johnston J.S."/>
            <person name="Kennedy R.C."/>
            <person name="Koo H."/>
            <person name="Kravitz S."/>
            <person name="Kriventseva E.V."/>
            <person name="Kulp D."/>
            <person name="Labutti K."/>
            <person name="Lee E."/>
            <person name="Li S."/>
            <person name="Lovin D.D."/>
            <person name="Mao C."/>
            <person name="Mauceli E."/>
            <person name="Menck C.F."/>
            <person name="Miller J.R."/>
            <person name="Montgomery P."/>
            <person name="Mori A."/>
            <person name="Nascimento A.L."/>
            <person name="Naveira H.F."/>
            <person name="Nusbaum C."/>
            <person name="O'leary S."/>
            <person name="Orvis J."/>
            <person name="Pertea M."/>
            <person name="Quesneville H."/>
            <person name="Reidenbach K.R."/>
            <person name="Rogers Y.H."/>
            <person name="Roth C.W."/>
            <person name="Schneider J.R."/>
            <person name="Schatz M."/>
            <person name="Shumway M."/>
            <person name="Stanke M."/>
            <person name="Stinson E.O."/>
            <person name="Tubio J.M."/>
            <person name="Vanzee J.P."/>
            <person name="Verjovski-Almeida S."/>
            <person name="Werner D."/>
            <person name="White O."/>
            <person name="Wyder S."/>
            <person name="Zeng Q."/>
            <person name="Zhao Q."/>
            <person name="Zhao Y."/>
            <person name="Hill C.A."/>
            <person name="Raikhel A.S."/>
            <person name="Soares M.B."/>
            <person name="Knudson D.L."/>
            <person name="Lee N.H."/>
            <person name="Galagan J."/>
            <person name="Salzberg S.L."/>
            <person name="Paulsen I.T."/>
            <person name="Dimopoulos G."/>
            <person name="Collins F.H."/>
            <person name="Birren B."/>
            <person name="Fraser-Liggett C.M."/>
            <person name="Severson D.W."/>
        </authorList>
    </citation>
    <scope>NUCLEOTIDE SEQUENCE [LARGE SCALE GENOMIC DNA]</scope>
    <source>
        <strain evidence="2">Liverpool</strain>
    </source>
</reference>
<feature type="transmembrane region" description="Helical" evidence="1">
    <location>
        <begin position="40"/>
        <end position="58"/>
    </location>
</feature>
<protein>
    <submittedName>
        <fullName evidence="2">AAEL017463-PA</fullName>
    </submittedName>
</protein>
<evidence type="ECO:0000313" key="2">
    <source>
        <dbReference type="EMBL" id="EJY57323.1"/>
    </source>
</evidence>
<organism evidence="2 3">
    <name type="scientific">Aedes aegypti</name>
    <name type="common">Yellowfever mosquito</name>
    <name type="synonym">Culex aegypti</name>
    <dbReference type="NCBI Taxonomy" id="7159"/>
    <lineage>
        <taxon>Eukaryota</taxon>
        <taxon>Metazoa</taxon>
        <taxon>Ecdysozoa</taxon>
        <taxon>Arthropoda</taxon>
        <taxon>Hexapoda</taxon>
        <taxon>Insecta</taxon>
        <taxon>Pterygota</taxon>
        <taxon>Neoptera</taxon>
        <taxon>Endopterygota</taxon>
        <taxon>Diptera</taxon>
        <taxon>Nematocera</taxon>
        <taxon>Culicoidea</taxon>
        <taxon>Culicidae</taxon>
        <taxon>Culicinae</taxon>
        <taxon>Aedini</taxon>
        <taxon>Aedes</taxon>
        <taxon>Stegomyia</taxon>
    </lineage>
</organism>
<name>A0A1S7UEI2_AEDAE</name>
<reference evidence="2" key="3">
    <citation type="submission" date="2012-09" db="EMBL/GenBank/DDBJ databases">
        <authorList>
            <consortium name="VectorBase"/>
        </authorList>
    </citation>
    <scope>NUCLEOTIDE SEQUENCE</scope>
    <source>
        <strain evidence="2">Liverpool</strain>
    </source>
</reference>
<dbReference type="Proteomes" id="UP000682892">
    <property type="component" value="Chromosome 2"/>
</dbReference>
<keyword evidence="1" id="KW-1133">Transmembrane helix</keyword>
<evidence type="ECO:0000313" key="3">
    <source>
        <dbReference type="Proteomes" id="UP000682892"/>
    </source>
</evidence>
<evidence type="ECO:0000256" key="1">
    <source>
        <dbReference type="SAM" id="Phobius"/>
    </source>
</evidence>
<feature type="transmembrane region" description="Helical" evidence="1">
    <location>
        <begin position="290"/>
        <end position="310"/>
    </location>
</feature>
<gene>
    <name evidence="2" type="primary">GPROR98</name>
    <name evidence="2" type="ORF">AaeL_AAEL017463</name>
</gene>
<feature type="transmembrane region" description="Helical" evidence="1">
    <location>
        <begin position="70"/>
        <end position="92"/>
    </location>
</feature>
<dbReference type="EMBL" id="CH477187">
    <property type="protein sequence ID" value="EJY57323.1"/>
    <property type="molecule type" value="Genomic_DNA"/>
</dbReference>
<feature type="transmembrane region" description="Helical" evidence="1">
    <location>
        <begin position="152"/>
        <end position="174"/>
    </location>
</feature>
<keyword evidence="1" id="KW-0472">Membrane</keyword>
<proteinExistence type="predicted"/>
<reference evidence="2" key="1">
    <citation type="submission" date="2005-10" db="EMBL/GenBank/DDBJ databases">
        <authorList>
            <person name="Loftus B.J."/>
            <person name="Nene V.M."/>
            <person name="Hannick L.I."/>
            <person name="Bidwell S."/>
            <person name="Haas B."/>
            <person name="Amedeo P."/>
            <person name="Orvis J."/>
            <person name="Wortman J.R."/>
            <person name="White O.R."/>
            <person name="Salzberg S."/>
            <person name="Shumway M."/>
            <person name="Koo H."/>
            <person name="Zhao Y."/>
            <person name="Holmes M."/>
            <person name="Miller J."/>
            <person name="Schatz M."/>
            <person name="Pop M."/>
            <person name="Pai G."/>
            <person name="Utterback T."/>
            <person name="Rogers Y.-H."/>
            <person name="Kravitz S."/>
            <person name="Fraser C.M."/>
        </authorList>
    </citation>
    <scope>NUCLEOTIDE SEQUENCE</scope>
    <source>
        <strain evidence="2">Liverpool</strain>
    </source>
</reference>
<accession>A0A1S7UEI2</accession>
<feature type="transmembrane region" description="Helical" evidence="1">
    <location>
        <begin position="126"/>
        <end position="146"/>
    </location>
</feature>